<dbReference type="Proteomes" id="UP000054653">
    <property type="component" value="Unassembled WGS sequence"/>
</dbReference>
<protein>
    <submittedName>
        <fullName evidence="9">DNA primase large subunit</fullName>
    </submittedName>
</protein>
<comment type="cofactor">
    <cofactor evidence="1">
        <name>[4Fe-4S] cluster</name>
        <dbReference type="ChEBI" id="CHEBI:49883"/>
    </cofactor>
</comment>
<dbReference type="STRING" id="45882.A0A0V1DJ43"/>
<sequence>MDNLVQRRSAQVRWLKIAMENMEAALDGYLYAYSIRHNYGEEGKRADYAVYSCLKIIMNNPPGIRDLNGSRCPFKHCDAEHLQQLLKNCGIHKDNIRNIVNYASNNHYNKACSIFFDCMHKLPEGVLGEFITHPNEYFDETLFDLYLYSKSSHIYIFCILEMFEFFDGFENDFAHNLQFYETPPIVNLVYRYAVYLAIQRHQVLLAVEMAGRRFPKFSENYMKFLDGQLREINFQIAISSSYASGQATSSILKQRLDDAQSHFLLLIAFAETFHDIKWFLQQEFQRQYAYSIRHNYGEEGKRADYAVYSCLKIIMNNPPGIRDLNGSRCPFKHCDAEHLQQLLKNCGIHKDNIRNIVNYASNNHYNKACSIFFDCMHKLPEGVLGEFITHPNEYFDESRKLYYK</sequence>
<dbReference type="PANTHER" id="PTHR10537">
    <property type="entry name" value="DNA PRIMASE LARGE SUBUNIT"/>
    <property type="match status" value="1"/>
</dbReference>
<keyword evidence="4" id="KW-0235">DNA replication</keyword>
<dbReference type="GO" id="GO:0006269">
    <property type="term" value="P:DNA replication, synthesis of primer"/>
    <property type="evidence" value="ECO:0007669"/>
    <property type="project" value="UniProtKB-KW"/>
</dbReference>
<dbReference type="GO" id="GO:0046872">
    <property type="term" value="F:metal ion binding"/>
    <property type="evidence" value="ECO:0007669"/>
    <property type="project" value="UniProtKB-KW"/>
</dbReference>
<keyword evidence="7" id="KW-0411">Iron-sulfur</keyword>
<evidence type="ECO:0000256" key="4">
    <source>
        <dbReference type="ARBA" id="ARBA00022705"/>
    </source>
</evidence>
<feature type="domain" description="DNA primase large subunit C-terminal" evidence="8">
    <location>
        <begin position="15"/>
        <end position="138"/>
    </location>
</feature>
<keyword evidence="2" id="KW-0004">4Fe-4S</keyword>
<dbReference type="InterPro" id="IPR007238">
    <property type="entry name" value="DNA_primase_lsu_euk/arc"/>
</dbReference>
<evidence type="ECO:0000313" key="9">
    <source>
        <dbReference type="EMBL" id="KRY61382.1"/>
    </source>
</evidence>
<evidence type="ECO:0000313" key="10">
    <source>
        <dbReference type="Proteomes" id="UP000054653"/>
    </source>
</evidence>
<evidence type="ECO:0000256" key="1">
    <source>
        <dbReference type="ARBA" id="ARBA00001966"/>
    </source>
</evidence>
<gene>
    <name evidence="9" type="primary">pri-2</name>
    <name evidence="9" type="ORF">T03_15549</name>
</gene>
<organism evidence="9 10">
    <name type="scientific">Trichinella britovi</name>
    <name type="common">Parasitic roundworm</name>
    <dbReference type="NCBI Taxonomy" id="45882"/>
    <lineage>
        <taxon>Eukaryota</taxon>
        <taxon>Metazoa</taxon>
        <taxon>Ecdysozoa</taxon>
        <taxon>Nematoda</taxon>
        <taxon>Enoplea</taxon>
        <taxon>Dorylaimia</taxon>
        <taxon>Trichinellida</taxon>
        <taxon>Trichinellidae</taxon>
        <taxon>Trichinella</taxon>
    </lineage>
</organism>
<reference evidence="9 10" key="1">
    <citation type="submission" date="2015-01" db="EMBL/GenBank/DDBJ databases">
        <title>Evolution of Trichinella species and genotypes.</title>
        <authorList>
            <person name="Korhonen P.K."/>
            <person name="Edoardo P."/>
            <person name="Giuseppe L.R."/>
            <person name="Gasser R.B."/>
        </authorList>
    </citation>
    <scope>NUCLEOTIDE SEQUENCE [LARGE SCALE GENOMIC DNA]</scope>
    <source>
        <strain evidence="9">ISS120</strain>
    </source>
</reference>
<proteinExistence type="predicted"/>
<accession>A0A0V1DJ43</accession>
<evidence type="ECO:0000256" key="2">
    <source>
        <dbReference type="ARBA" id="ARBA00022485"/>
    </source>
</evidence>
<dbReference type="GO" id="GO:0051539">
    <property type="term" value="F:4 iron, 4 sulfur cluster binding"/>
    <property type="evidence" value="ECO:0007669"/>
    <property type="project" value="UniProtKB-KW"/>
</dbReference>
<keyword evidence="5" id="KW-0479">Metal-binding</keyword>
<dbReference type="GO" id="GO:0005658">
    <property type="term" value="C:alpha DNA polymerase:primase complex"/>
    <property type="evidence" value="ECO:0007669"/>
    <property type="project" value="TreeGrafter"/>
</dbReference>
<name>A0A0V1DJ43_TRIBR</name>
<dbReference type="PANTHER" id="PTHR10537:SF3">
    <property type="entry name" value="DNA PRIMASE LARGE SUBUNIT"/>
    <property type="match status" value="1"/>
</dbReference>
<keyword evidence="6" id="KW-0408">Iron</keyword>
<dbReference type="EMBL" id="JYDI01000001">
    <property type="protein sequence ID" value="KRY61382.1"/>
    <property type="molecule type" value="Genomic_DNA"/>
</dbReference>
<evidence type="ECO:0000256" key="7">
    <source>
        <dbReference type="ARBA" id="ARBA00023014"/>
    </source>
</evidence>
<dbReference type="AlphaFoldDB" id="A0A0V1DJ43"/>
<keyword evidence="10" id="KW-1185">Reference proteome</keyword>
<feature type="domain" description="DNA primase large subunit C-terminal" evidence="8">
    <location>
        <begin position="280"/>
        <end position="395"/>
    </location>
</feature>
<dbReference type="Gene3D" id="1.20.930.80">
    <property type="match status" value="1"/>
</dbReference>
<evidence type="ECO:0000256" key="5">
    <source>
        <dbReference type="ARBA" id="ARBA00022723"/>
    </source>
</evidence>
<comment type="caution">
    <text evidence="9">The sequence shown here is derived from an EMBL/GenBank/DDBJ whole genome shotgun (WGS) entry which is preliminary data.</text>
</comment>
<evidence type="ECO:0000259" key="8">
    <source>
        <dbReference type="Pfam" id="PF04104"/>
    </source>
</evidence>
<keyword evidence="3" id="KW-0639">Primosome</keyword>
<dbReference type="OrthoDB" id="421393at2759"/>
<dbReference type="Pfam" id="PF04104">
    <property type="entry name" value="DNA_primase_lrg"/>
    <property type="match status" value="2"/>
</dbReference>
<evidence type="ECO:0000256" key="3">
    <source>
        <dbReference type="ARBA" id="ARBA00022515"/>
    </source>
</evidence>
<dbReference type="GO" id="GO:0006270">
    <property type="term" value="P:DNA replication initiation"/>
    <property type="evidence" value="ECO:0007669"/>
    <property type="project" value="TreeGrafter"/>
</dbReference>
<dbReference type="InterPro" id="IPR058560">
    <property type="entry name" value="DNA_primase_C"/>
</dbReference>
<evidence type="ECO:0000256" key="6">
    <source>
        <dbReference type="ARBA" id="ARBA00023004"/>
    </source>
</evidence>